<dbReference type="Pfam" id="PF14557">
    <property type="entry name" value="AphA_like"/>
    <property type="match status" value="1"/>
</dbReference>
<dbReference type="EMBL" id="FNFE01000005">
    <property type="protein sequence ID" value="SDK62193.1"/>
    <property type="molecule type" value="Genomic_DNA"/>
</dbReference>
<dbReference type="InterPro" id="IPR036390">
    <property type="entry name" value="WH_DNA-bd_sf"/>
</dbReference>
<dbReference type="STRING" id="1095776.SAMN04515672_3553"/>
<gene>
    <name evidence="2" type="ORF">SAMN04515672_3553</name>
</gene>
<protein>
    <submittedName>
        <fullName evidence="2">Putative AphA-like transcriptional regulator</fullName>
    </submittedName>
</protein>
<evidence type="ECO:0000313" key="3">
    <source>
        <dbReference type="Proteomes" id="UP000198882"/>
    </source>
</evidence>
<dbReference type="Gene3D" id="1.10.10.10">
    <property type="entry name" value="Winged helix-like DNA-binding domain superfamily/Winged helix DNA-binding domain"/>
    <property type="match status" value="1"/>
</dbReference>
<feature type="coiled-coil region" evidence="1">
    <location>
        <begin position="112"/>
        <end position="139"/>
    </location>
</feature>
<evidence type="ECO:0000256" key="1">
    <source>
        <dbReference type="SAM" id="Coils"/>
    </source>
</evidence>
<keyword evidence="1" id="KW-0175">Coiled coil</keyword>
<evidence type="ECO:0000313" key="2">
    <source>
        <dbReference type="EMBL" id="SDK62193.1"/>
    </source>
</evidence>
<dbReference type="PANTHER" id="PTHR43252">
    <property type="entry name" value="TRANSCRIPTIONAL REGULATOR YQJI"/>
    <property type="match status" value="1"/>
</dbReference>
<dbReference type="PANTHER" id="PTHR43252:SF6">
    <property type="entry name" value="NEGATIVE TRANSCRIPTION REGULATOR PADR"/>
    <property type="match status" value="1"/>
</dbReference>
<dbReference type="RefSeq" id="WP_090310086.1">
    <property type="nucleotide sequence ID" value="NZ_FNFE01000005.1"/>
</dbReference>
<dbReference type="InterPro" id="IPR029434">
    <property type="entry name" value="Put_trans_reg"/>
</dbReference>
<dbReference type="Proteomes" id="UP000198882">
    <property type="component" value="Unassembled WGS sequence"/>
</dbReference>
<organism evidence="2 3">
    <name type="scientific">Natronorubrum texcoconense</name>
    <dbReference type="NCBI Taxonomy" id="1095776"/>
    <lineage>
        <taxon>Archaea</taxon>
        <taxon>Methanobacteriati</taxon>
        <taxon>Methanobacteriota</taxon>
        <taxon>Stenosarchaea group</taxon>
        <taxon>Halobacteria</taxon>
        <taxon>Halobacteriales</taxon>
        <taxon>Natrialbaceae</taxon>
        <taxon>Natronorubrum</taxon>
    </lineage>
</organism>
<reference evidence="3" key="1">
    <citation type="submission" date="2016-10" db="EMBL/GenBank/DDBJ databases">
        <authorList>
            <person name="Varghese N."/>
            <person name="Submissions S."/>
        </authorList>
    </citation>
    <scope>NUCLEOTIDE SEQUENCE [LARGE SCALE GENOMIC DNA]</scope>
    <source>
        <strain evidence="3">B4,CECT 8067,JCM 17497</strain>
    </source>
</reference>
<dbReference type="OrthoDB" id="190972at2157"/>
<name>A0A1G9DE94_9EURY</name>
<dbReference type="AlphaFoldDB" id="A0A1G9DE94"/>
<sequence length="182" mass="20926">MEQRELASLGILGVLAERERATVKTVHEQLRHNFGRYWGASTGILVPTINQLREDGYVETTDSTTQAATYKITDDGRDHLQSLLTKPIQDVSHPSFRAHLMMKLGFLHHLSVDGQQAEIRALKDQLKTSREELRTIDATHEAEVDDRERVGYRRELIDLRVRILDTFLEWLDAIEPTQPVEQ</sequence>
<dbReference type="InterPro" id="IPR036388">
    <property type="entry name" value="WH-like_DNA-bd_sf"/>
</dbReference>
<proteinExistence type="predicted"/>
<accession>A0A1G9DE94</accession>
<keyword evidence="3" id="KW-1185">Reference proteome</keyword>
<dbReference type="SUPFAM" id="SSF46785">
    <property type="entry name" value="Winged helix' DNA-binding domain"/>
    <property type="match status" value="1"/>
</dbReference>